<feature type="signal peptide" evidence="1">
    <location>
        <begin position="1"/>
        <end position="19"/>
    </location>
</feature>
<feature type="chain" id="PRO_5007871117" description="Osmotin thaumatin-like protein" evidence="1">
    <location>
        <begin position="20"/>
        <end position="172"/>
    </location>
</feature>
<gene>
    <name evidence="2" type="ORF">FIBSPDRAFT_1050103</name>
</gene>
<protein>
    <recommendedName>
        <fullName evidence="4">Osmotin thaumatin-like protein</fullName>
    </recommendedName>
</protein>
<proteinExistence type="predicted"/>
<keyword evidence="3" id="KW-1185">Reference proteome</keyword>
<keyword evidence="1" id="KW-0732">Signal</keyword>
<evidence type="ECO:0000313" key="3">
    <source>
        <dbReference type="Proteomes" id="UP000076532"/>
    </source>
</evidence>
<dbReference type="EMBL" id="KV417648">
    <property type="protein sequence ID" value="KZP12385.1"/>
    <property type="molecule type" value="Genomic_DNA"/>
</dbReference>
<sequence>MFSLTALFVAASAATAVMAHTITLTNNCGSSVPVYVDSAYSPVAYTGAQPGTIGAGSSVAITLPTGWNSRICHNADGKNCADGATVDSMSEFNLDSGGLDYYDISNIEGYTIAQEIVAHGTSSFGGCGTVECTSASCACSQAYPVGDPSGCGDDAPVKSCPSAGDFTITYCP</sequence>
<dbReference type="PROSITE" id="PS51367">
    <property type="entry name" value="THAUMATIN_2"/>
    <property type="match status" value="1"/>
</dbReference>
<evidence type="ECO:0000313" key="2">
    <source>
        <dbReference type="EMBL" id="KZP12385.1"/>
    </source>
</evidence>
<dbReference type="SMART" id="SM00205">
    <property type="entry name" value="THN"/>
    <property type="match status" value="1"/>
</dbReference>
<evidence type="ECO:0000256" key="1">
    <source>
        <dbReference type="SAM" id="SignalP"/>
    </source>
</evidence>
<dbReference type="Gene3D" id="2.60.110.10">
    <property type="entry name" value="Thaumatin"/>
    <property type="match status" value="1"/>
</dbReference>
<dbReference type="OrthoDB" id="430315at2759"/>
<accession>A0A166B8L9</accession>
<organism evidence="2 3">
    <name type="scientific">Athelia psychrophila</name>
    <dbReference type="NCBI Taxonomy" id="1759441"/>
    <lineage>
        <taxon>Eukaryota</taxon>
        <taxon>Fungi</taxon>
        <taxon>Dikarya</taxon>
        <taxon>Basidiomycota</taxon>
        <taxon>Agaricomycotina</taxon>
        <taxon>Agaricomycetes</taxon>
        <taxon>Agaricomycetidae</taxon>
        <taxon>Atheliales</taxon>
        <taxon>Atheliaceae</taxon>
        <taxon>Athelia</taxon>
    </lineage>
</organism>
<dbReference type="PANTHER" id="PTHR31013">
    <property type="entry name" value="THAUMATIN FAMILY PROTEIN-RELATED"/>
    <property type="match status" value="1"/>
</dbReference>
<evidence type="ECO:0008006" key="4">
    <source>
        <dbReference type="Google" id="ProtNLM"/>
    </source>
</evidence>
<name>A0A166B8L9_9AGAM</name>
<reference evidence="2 3" key="1">
    <citation type="journal article" date="2016" name="Mol. Biol. Evol.">
        <title>Comparative Genomics of Early-Diverging Mushroom-Forming Fungi Provides Insights into the Origins of Lignocellulose Decay Capabilities.</title>
        <authorList>
            <person name="Nagy L.G."/>
            <person name="Riley R."/>
            <person name="Tritt A."/>
            <person name="Adam C."/>
            <person name="Daum C."/>
            <person name="Floudas D."/>
            <person name="Sun H."/>
            <person name="Yadav J.S."/>
            <person name="Pangilinan J."/>
            <person name="Larsson K.H."/>
            <person name="Matsuura K."/>
            <person name="Barry K."/>
            <person name="Labutti K."/>
            <person name="Kuo R."/>
            <person name="Ohm R.A."/>
            <person name="Bhattacharya S.S."/>
            <person name="Shirouzu T."/>
            <person name="Yoshinaga Y."/>
            <person name="Martin F.M."/>
            <person name="Grigoriev I.V."/>
            <person name="Hibbett D.S."/>
        </authorList>
    </citation>
    <scope>NUCLEOTIDE SEQUENCE [LARGE SCALE GENOMIC DNA]</scope>
    <source>
        <strain evidence="2 3">CBS 109695</strain>
    </source>
</reference>
<dbReference type="SUPFAM" id="SSF49870">
    <property type="entry name" value="Osmotin, thaumatin-like protein"/>
    <property type="match status" value="1"/>
</dbReference>
<dbReference type="InterPro" id="IPR037176">
    <property type="entry name" value="Osmotin/thaumatin-like_sf"/>
</dbReference>
<dbReference type="PANTHER" id="PTHR31013:SF2">
    <property type="entry name" value="THAUMATIN-LIKE PROTEIN"/>
    <property type="match status" value="1"/>
</dbReference>
<dbReference type="AlphaFoldDB" id="A0A166B8L9"/>
<dbReference type="Proteomes" id="UP000076532">
    <property type="component" value="Unassembled WGS sequence"/>
</dbReference>
<dbReference type="InterPro" id="IPR001938">
    <property type="entry name" value="Thaumatin"/>
</dbReference>